<feature type="transmembrane region" description="Helical" evidence="1">
    <location>
        <begin position="6"/>
        <end position="21"/>
    </location>
</feature>
<sequence length="84" mass="9739">MTELGLATLVAFLICVPWWFFENYKQRPLSEFPDLEKLMGTVFPDDLAAIRAKGSLSRAEHLRYLKTQHKALKAEIKRRSGFIE</sequence>
<keyword evidence="1" id="KW-0812">Transmembrane</keyword>
<evidence type="ECO:0000256" key="1">
    <source>
        <dbReference type="SAM" id="Phobius"/>
    </source>
</evidence>
<evidence type="ECO:0000313" key="2">
    <source>
        <dbReference type="EMBL" id="ARD70490.1"/>
    </source>
</evidence>
<geneLocation type="plasmid" evidence="2">
    <name>pJB37</name>
</geneLocation>
<proteinExistence type="predicted"/>
<protein>
    <submittedName>
        <fullName evidence="2">Uncharacterized protein</fullName>
    </submittedName>
</protein>
<dbReference type="RefSeq" id="WP_172690208.1">
    <property type="nucleotide sequence ID" value="NZ_KY494864.1"/>
</dbReference>
<keyword evidence="2" id="KW-0614">Plasmid</keyword>
<dbReference type="AlphaFoldDB" id="A0A1V0M6I0"/>
<organism evidence="2">
    <name type="scientific">Pseudomonas aeruginosa</name>
    <dbReference type="NCBI Taxonomy" id="287"/>
    <lineage>
        <taxon>Bacteria</taxon>
        <taxon>Pseudomonadati</taxon>
        <taxon>Pseudomonadota</taxon>
        <taxon>Gammaproteobacteria</taxon>
        <taxon>Pseudomonadales</taxon>
        <taxon>Pseudomonadaceae</taxon>
        <taxon>Pseudomonas</taxon>
    </lineage>
</organism>
<reference evidence="2" key="1">
    <citation type="submission" date="2017-01" db="EMBL/GenBank/DDBJ databases">
        <title>Complete nucleotide sequence of an IncP-2 blaVIM-2-harboring megaplasmid from Pseudomonas aeruginosa.</title>
        <authorList>
            <person name="Botelho J."/>
            <person name="Grosso F."/>
            <person name="Mabrouk A."/>
            <person name="Peixe L."/>
        </authorList>
    </citation>
    <scope>NUCLEOTIDE SEQUENCE</scope>
    <source>
        <strain evidence="2">FFUP_PS_37</strain>
        <plasmid evidence="2">pJB37</plasmid>
    </source>
</reference>
<accession>A0A1V0M6I0</accession>
<dbReference type="GeneID" id="93444886"/>
<keyword evidence="1" id="KW-1133">Transmembrane helix</keyword>
<dbReference type="EMBL" id="KY494864">
    <property type="protein sequence ID" value="ARD70490.1"/>
    <property type="molecule type" value="Genomic_DNA"/>
</dbReference>
<keyword evidence="1" id="KW-0472">Membrane</keyword>
<name>A0A1V0M6I0_PSEAI</name>